<reference evidence="3" key="1">
    <citation type="journal article" date="2013" name="Nature">
        <title>Draft genome of the wheat A-genome progenitor Triticum urartu.</title>
        <authorList>
            <person name="Ling H.Q."/>
            <person name="Zhao S."/>
            <person name="Liu D."/>
            <person name="Wang J."/>
            <person name="Sun H."/>
            <person name="Zhang C."/>
            <person name="Fan H."/>
            <person name="Li D."/>
            <person name="Dong L."/>
            <person name="Tao Y."/>
            <person name="Gao C."/>
            <person name="Wu H."/>
            <person name="Li Y."/>
            <person name="Cui Y."/>
            <person name="Guo X."/>
            <person name="Zheng S."/>
            <person name="Wang B."/>
            <person name="Yu K."/>
            <person name="Liang Q."/>
            <person name="Yang W."/>
            <person name="Lou X."/>
            <person name="Chen J."/>
            <person name="Feng M."/>
            <person name="Jian J."/>
            <person name="Zhang X."/>
            <person name="Luo G."/>
            <person name="Jiang Y."/>
            <person name="Liu J."/>
            <person name="Wang Z."/>
            <person name="Sha Y."/>
            <person name="Zhang B."/>
            <person name="Wu H."/>
            <person name="Tang D."/>
            <person name="Shen Q."/>
            <person name="Xue P."/>
            <person name="Zou S."/>
            <person name="Wang X."/>
            <person name="Liu X."/>
            <person name="Wang F."/>
            <person name="Yang Y."/>
            <person name="An X."/>
            <person name="Dong Z."/>
            <person name="Zhang K."/>
            <person name="Zhang X."/>
            <person name="Luo M.C."/>
            <person name="Dvorak J."/>
            <person name="Tong Y."/>
            <person name="Wang J."/>
            <person name="Yang H."/>
            <person name="Li Z."/>
            <person name="Wang D."/>
            <person name="Zhang A."/>
            <person name="Wang J."/>
        </authorList>
    </citation>
    <scope>NUCLEOTIDE SEQUENCE</scope>
    <source>
        <strain evidence="3">cv. G1812</strain>
    </source>
</reference>
<evidence type="ECO:0000313" key="2">
    <source>
        <dbReference type="EnsemblPlants" id="TuG1812G0300002231.01.T01.cds414058"/>
    </source>
</evidence>
<feature type="compositionally biased region" description="Pro residues" evidence="1">
    <location>
        <begin position="1"/>
        <end position="19"/>
    </location>
</feature>
<organism evidence="2 3">
    <name type="scientific">Triticum urartu</name>
    <name type="common">Red wild einkorn</name>
    <name type="synonym">Crithodium urartu</name>
    <dbReference type="NCBI Taxonomy" id="4572"/>
    <lineage>
        <taxon>Eukaryota</taxon>
        <taxon>Viridiplantae</taxon>
        <taxon>Streptophyta</taxon>
        <taxon>Embryophyta</taxon>
        <taxon>Tracheophyta</taxon>
        <taxon>Spermatophyta</taxon>
        <taxon>Magnoliopsida</taxon>
        <taxon>Liliopsida</taxon>
        <taxon>Poales</taxon>
        <taxon>Poaceae</taxon>
        <taxon>BOP clade</taxon>
        <taxon>Pooideae</taxon>
        <taxon>Triticodae</taxon>
        <taxon>Triticeae</taxon>
        <taxon>Triticinae</taxon>
        <taxon>Triticum</taxon>
    </lineage>
</organism>
<evidence type="ECO:0000313" key="3">
    <source>
        <dbReference type="Proteomes" id="UP000015106"/>
    </source>
</evidence>
<name>A0A8R7PSG1_TRIUA</name>
<accession>A0A8R7PSG1</accession>
<reference evidence="2" key="3">
    <citation type="submission" date="2022-06" db="UniProtKB">
        <authorList>
            <consortium name="EnsemblPlants"/>
        </authorList>
    </citation>
    <scope>IDENTIFICATION</scope>
</reference>
<dbReference type="EnsemblPlants" id="TuG1812G0300002231.01.T01">
    <property type="protein sequence ID" value="TuG1812G0300002231.01.T01.cds414058"/>
    <property type="gene ID" value="TuG1812G0300002231.01"/>
</dbReference>
<keyword evidence="3" id="KW-1185">Reference proteome</keyword>
<dbReference type="Gramene" id="TuG1812G0300002231.01.T01">
    <property type="protein sequence ID" value="TuG1812G0300002231.01.T01.cds414058"/>
    <property type="gene ID" value="TuG1812G0300002231.01"/>
</dbReference>
<reference evidence="2" key="2">
    <citation type="submission" date="2018-03" db="EMBL/GenBank/DDBJ databases">
        <title>The Triticum urartu genome reveals the dynamic nature of wheat genome evolution.</title>
        <authorList>
            <person name="Ling H."/>
            <person name="Ma B."/>
            <person name="Shi X."/>
            <person name="Liu H."/>
            <person name="Dong L."/>
            <person name="Sun H."/>
            <person name="Cao Y."/>
            <person name="Gao Q."/>
            <person name="Zheng S."/>
            <person name="Li Y."/>
            <person name="Yu Y."/>
            <person name="Du H."/>
            <person name="Qi M."/>
            <person name="Li Y."/>
            <person name="Yu H."/>
            <person name="Cui Y."/>
            <person name="Wang N."/>
            <person name="Chen C."/>
            <person name="Wu H."/>
            <person name="Zhao Y."/>
            <person name="Zhang J."/>
            <person name="Li Y."/>
            <person name="Zhou W."/>
            <person name="Zhang B."/>
            <person name="Hu W."/>
            <person name="Eijk M."/>
            <person name="Tang J."/>
            <person name="Witsenboer H."/>
            <person name="Zhao S."/>
            <person name="Li Z."/>
            <person name="Zhang A."/>
            <person name="Wang D."/>
            <person name="Liang C."/>
        </authorList>
    </citation>
    <scope>NUCLEOTIDE SEQUENCE [LARGE SCALE GENOMIC DNA]</scope>
    <source>
        <strain evidence="2">cv. G1812</strain>
    </source>
</reference>
<protein>
    <submittedName>
        <fullName evidence="2">Uncharacterized protein</fullName>
    </submittedName>
</protein>
<proteinExistence type="predicted"/>
<feature type="region of interest" description="Disordered" evidence="1">
    <location>
        <begin position="1"/>
        <end position="66"/>
    </location>
</feature>
<dbReference type="AlphaFoldDB" id="A0A8R7PSG1"/>
<evidence type="ECO:0000256" key="1">
    <source>
        <dbReference type="SAM" id="MobiDB-lite"/>
    </source>
</evidence>
<dbReference type="Proteomes" id="UP000015106">
    <property type="component" value="Chromosome 3"/>
</dbReference>
<sequence>MPTTPPADAPQHSPPTAPHRPPKGPRQPLFVPVVPCRQIRGERHGWGPRSPPPPAYHPRMRPTMPG</sequence>